<comment type="caution">
    <text evidence="1">The sequence shown here is derived from an EMBL/GenBank/DDBJ whole genome shotgun (WGS) entry which is preliminary data.</text>
</comment>
<dbReference type="EMBL" id="CM047742">
    <property type="protein sequence ID" value="KAJ0034152.1"/>
    <property type="molecule type" value="Genomic_DNA"/>
</dbReference>
<gene>
    <name evidence="1" type="ORF">Pint_26458</name>
</gene>
<proteinExistence type="predicted"/>
<evidence type="ECO:0000313" key="1">
    <source>
        <dbReference type="EMBL" id="KAJ0034152.1"/>
    </source>
</evidence>
<reference evidence="2" key="1">
    <citation type="journal article" date="2023" name="G3 (Bethesda)">
        <title>Genome assembly and association tests identify interacting loci associated with vigor, precocity, and sex in interspecific pistachio rootstocks.</title>
        <authorList>
            <person name="Palmer W."/>
            <person name="Jacygrad E."/>
            <person name="Sagayaradj S."/>
            <person name="Cavanaugh K."/>
            <person name="Han R."/>
            <person name="Bertier L."/>
            <person name="Beede B."/>
            <person name="Kafkas S."/>
            <person name="Golino D."/>
            <person name="Preece J."/>
            <person name="Michelmore R."/>
        </authorList>
    </citation>
    <scope>NUCLEOTIDE SEQUENCE [LARGE SCALE GENOMIC DNA]</scope>
</reference>
<name>A0ACC0YE63_9ROSI</name>
<evidence type="ECO:0000313" key="2">
    <source>
        <dbReference type="Proteomes" id="UP001163603"/>
    </source>
</evidence>
<dbReference type="Proteomes" id="UP001163603">
    <property type="component" value="Chromosome 7"/>
</dbReference>
<organism evidence="1 2">
    <name type="scientific">Pistacia integerrima</name>
    <dbReference type="NCBI Taxonomy" id="434235"/>
    <lineage>
        <taxon>Eukaryota</taxon>
        <taxon>Viridiplantae</taxon>
        <taxon>Streptophyta</taxon>
        <taxon>Embryophyta</taxon>
        <taxon>Tracheophyta</taxon>
        <taxon>Spermatophyta</taxon>
        <taxon>Magnoliopsida</taxon>
        <taxon>eudicotyledons</taxon>
        <taxon>Gunneridae</taxon>
        <taxon>Pentapetalae</taxon>
        <taxon>rosids</taxon>
        <taxon>malvids</taxon>
        <taxon>Sapindales</taxon>
        <taxon>Anacardiaceae</taxon>
        <taxon>Pistacia</taxon>
    </lineage>
</organism>
<sequence length="330" mass="37667">MDKKVDSAVAIFGFQQPLARVYELVFFSMYRFWQISLGGSLEFQEELSLSGAEVWSGEFGHLVQKCPSLLFSLVGRFSGQFCPLVCLLCAGRAICLLAEDGYGAGVDLFIWERKLWLWLFLQLQPVITCCSRIGWNFAECLFGIWIYMSSIVREGWKIFAILGLSVGIVIFPIGLVSFGPGEEEDYPLFVEDDDPDWSKDADGWGFSLGQFSNKITIKNVKKDDDDAENYDSENEIVWKDDNYIYPIKDIKDCRKECSKTLVLQFFCPKENKKIGEKIEKAVHITWNWNCRPPSPRVIDANVEHELLSALQVSVFPEVIFTKAGKILQRE</sequence>
<keyword evidence="2" id="KW-1185">Reference proteome</keyword>
<accession>A0ACC0YE63</accession>
<protein>
    <submittedName>
        <fullName evidence="1">Uncharacterized protein</fullName>
    </submittedName>
</protein>